<dbReference type="PANTHER" id="PTHR31672">
    <property type="entry name" value="BNACNNG10540D PROTEIN"/>
    <property type="match status" value="1"/>
</dbReference>
<dbReference type="AlphaFoldDB" id="A0A9D4A5H0"/>
<dbReference type="Gene3D" id="1.20.1280.50">
    <property type="match status" value="1"/>
</dbReference>
<dbReference type="Pfam" id="PF00646">
    <property type="entry name" value="F-box"/>
    <property type="match status" value="1"/>
</dbReference>
<comment type="caution">
    <text evidence="3">The sequence shown here is derived from an EMBL/GenBank/DDBJ whole genome shotgun (WGS) entry which is preliminary data.</text>
</comment>
<feature type="domain" description="F-box" evidence="1">
    <location>
        <begin position="7"/>
        <end position="44"/>
    </location>
</feature>
<sequence length="180" mass="20699">MHRPGLEFPEVLVMEILSKLPVRSLTHFNCVCKYWCSSFQTPRLISKHHHNNLKSNNLNLLLIRCDGNTFQPYFSQLSNQKADKKYVVKQNIHLPFFKNAIPFVYGACHGLLCLQETSTNKAAIWNPSTREFKILPPSSIQCTPYFSSIQEGCLTLVDVSFIHAALERLSSWLYLCKYTS</sequence>
<evidence type="ECO:0000313" key="3">
    <source>
        <dbReference type="EMBL" id="KAH1091747.1"/>
    </source>
</evidence>
<dbReference type="InterPro" id="IPR001810">
    <property type="entry name" value="F-box_dom"/>
</dbReference>
<proteinExistence type="predicted"/>
<evidence type="ECO:0000259" key="2">
    <source>
        <dbReference type="Pfam" id="PF08268"/>
    </source>
</evidence>
<name>A0A9D4A5H0_9ROSI</name>
<dbReference type="OrthoDB" id="1867629at2759"/>
<dbReference type="Proteomes" id="UP000828251">
    <property type="component" value="Unassembled WGS sequence"/>
</dbReference>
<gene>
    <name evidence="3" type="ORF">J1N35_019004</name>
</gene>
<dbReference type="Pfam" id="PF08268">
    <property type="entry name" value="FBA_3"/>
    <property type="match status" value="1"/>
</dbReference>
<feature type="domain" description="F-box associated beta-propeller type 3" evidence="2">
    <location>
        <begin position="73"/>
        <end position="137"/>
    </location>
</feature>
<dbReference type="InterPro" id="IPR013187">
    <property type="entry name" value="F-box-assoc_dom_typ3"/>
</dbReference>
<evidence type="ECO:0008006" key="5">
    <source>
        <dbReference type="Google" id="ProtNLM"/>
    </source>
</evidence>
<reference evidence="3 4" key="1">
    <citation type="journal article" date="2021" name="Plant Biotechnol. J.">
        <title>Multi-omics assisted identification of the key and species-specific regulatory components of drought-tolerant mechanisms in Gossypium stocksii.</title>
        <authorList>
            <person name="Yu D."/>
            <person name="Ke L."/>
            <person name="Zhang D."/>
            <person name="Wu Y."/>
            <person name="Sun Y."/>
            <person name="Mei J."/>
            <person name="Sun J."/>
            <person name="Sun Y."/>
        </authorList>
    </citation>
    <scope>NUCLEOTIDE SEQUENCE [LARGE SCALE GENOMIC DNA]</scope>
    <source>
        <strain evidence="4">cv. E1</strain>
        <tissue evidence="3">Leaf</tissue>
    </source>
</reference>
<keyword evidence="4" id="KW-1185">Reference proteome</keyword>
<dbReference type="InterPro" id="IPR050796">
    <property type="entry name" value="SCF_F-box_component"/>
</dbReference>
<evidence type="ECO:0000313" key="4">
    <source>
        <dbReference type="Proteomes" id="UP000828251"/>
    </source>
</evidence>
<evidence type="ECO:0000259" key="1">
    <source>
        <dbReference type="Pfam" id="PF00646"/>
    </source>
</evidence>
<accession>A0A9D4A5H0</accession>
<protein>
    <recommendedName>
        <fullName evidence="5">F-box domain-containing protein</fullName>
    </recommendedName>
</protein>
<dbReference type="SUPFAM" id="SSF81383">
    <property type="entry name" value="F-box domain"/>
    <property type="match status" value="1"/>
</dbReference>
<dbReference type="EMBL" id="JAIQCV010000006">
    <property type="protein sequence ID" value="KAH1091747.1"/>
    <property type="molecule type" value="Genomic_DNA"/>
</dbReference>
<organism evidence="3 4">
    <name type="scientific">Gossypium stocksii</name>
    <dbReference type="NCBI Taxonomy" id="47602"/>
    <lineage>
        <taxon>Eukaryota</taxon>
        <taxon>Viridiplantae</taxon>
        <taxon>Streptophyta</taxon>
        <taxon>Embryophyta</taxon>
        <taxon>Tracheophyta</taxon>
        <taxon>Spermatophyta</taxon>
        <taxon>Magnoliopsida</taxon>
        <taxon>eudicotyledons</taxon>
        <taxon>Gunneridae</taxon>
        <taxon>Pentapetalae</taxon>
        <taxon>rosids</taxon>
        <taxon>malvids</taxon>
        <taxon>Malvales</taxon>
        <taxon>Malvaceae</taxon>
        <taxon>Malvoideae</taxon>
        <taxon>Gossypium</taxon>
    </lineage>
</organism>
<dbReference type="InterPro" id="IPR036047">
    <property type="entry name" value="F-box-like_dom_sf"/>
</dbReference>
<dbReference type="PANTHER" id="PTHR31672:SF13">
    <property type="entry name" value="F-BOX PROTEIN CPR30-LIKE"/>
    <property type="match status" value="1"/>
</dbReference>